<dbReference type="OrthoDB" id="5371740at2759"/>
<reference evidence="4 5" key="1">
    <citation type="submission" date="2013-03" db="EMBL/GenBank/DDBJ databases">
        <title>The Genome Sequence of Phialophora europaea CBS 101466.</title>
        <authorList>
            <consortium name="The Broad Institute Genomics Platform"/>
            <person name="Cuomo C."/>
            <person name="de Hoog S."/>
            <person name="Gorbushina A."/>
            <person name="Walker B."/>
            <person name="Young S.K."/>
            <person name="Zeng Q."/>
            <person name="Gargeya S."/>
            <person name="Fitzgerald M."/>
            <person name="Haas B."/>
            <person name="Abouelleil A."/>
            <person name="Allen A.W."/>
            <person name="Alvarado L."/>
            <person name="Arachchi H.M."/>
            <person name="Berlin A.M."/>
            <person name="Chapman S.B."/>
            <person name="Gainer-Dewar J."/>
            <person name="Goldberg J."/>
            <person name="Griggs A."/>
            <person name="Gujja S."/>
            <person name="Hansen M."/>
            <person name="Howarth C."/>
            <person name="Imamovic A."/>
            <person name="Ireland A."/>
            <person name="Larimer J."/>
            <person name="McCowan C."/>
            <person name="Murphy C."/>
            <person name="Pearson M."/>
            <person name="Poon T.W."/>
            <person name="Priest M."/>
            <person name="Roberts A."/>
            <person name="Saif S."/>
            <person name="Shea T."/>
            <person name="Sisk P."/>
            <person name="Sykes S."/>
            <person name="Wortman J."/>
            <person name="Nusbaum C."/>
            <person name="Birren B."/>
        </authorList>
    </citation>
    <scope>NUCLEOTIDE SEQUENCE [LARGE SCALE GENOMIC DNA]</scope>
    <source>
        <strain evidence="4 5">CBS 101466</strain>
    </source>
</reference>
<dbReference type="VEuPathDB" id="FungiDB:HMPREF1541_03698"/>
<dbReference type="InParanoid" id="W2RZ33"/>
<dbReference type="PANTHER" id="PTHR44229:SF4">
    <property type="entry name" value="15-HYDROXYPROSTAGLANDIN DEHYDROGENASE [NAD(+)]"/>
    <property type="match status" value="1"/>
</dbReference>
<dbReference type="eggNOG" id="KOG4169">
    <property type="taxonomic scope" value="Eukaryota"/>
</dbReference>
<dbReference type="SUPFAM" id="SSF51735">
    <property type="entry name" value="NAD(P)-binding Rossmann-fold domains"/>
    <property type="match status" value="1"/>
</dbReference>
<keyword evidence="5" id="KW-1185">Reference proteome</keyword>
<dbReference type="STRING" id="1220924.W2RZ33"/>
<name>W2RZ33_CYPE1</name>
<evidence type="ECO:0000313" key="5">
    <source>
        <dbReference type="Proteomes" id="UP000030752"/>
    </source>
</evidence>
<dbReference type="RefSeq" id="XP_008716270.1">
    <property type="nucleotide sequence ID" value="XM_008718048.1"/>
</dbReference>
<dbReference type="InterPro" id="IPR036291">
    <property type="entry name" value="NAD(P)-bd_dom_sf"/>
</dbReference>
<dbReference type="GeneID" id="19971037"/>
<evidence type="ECO:0000256" key="1">
    <source>
        <dbReference type="ARBA" id="ARBA00006484"/>
    </source>
</evidence>
<dbReference type="PROSITE" id="PS00061">
    <property type="entry name" value="ADH_SHORT"/>
    <property type="match status" value="1"/>
</dbReference>
<dbReference type="HOGENOM" id="CLU_010194_13_0_1"/>
<dbReference type="PANTHER" id="PTHR44229">
    <property type="entry name" value="15-HYDROXYPROSTAGLANDIN DEHYDROGENASE [NAD(+)]"/>
    <property type="match status" value="1"/>
</dbReference>
<evidence type="ECO:0000313" key="4">
    <source>
        <dbReference type="EMBL" id="ETN41761.1"/>
    </source>
</evidence>
<dbReference type="Gene3D" id="3.40.50.720">
    <property type="entry name" value="NAD(P)-binding Rossmann-like Domain"/>
    <property type="match status" value="1"/>
</dbReference>
<comment type="similarity">
    <text evidence="1">Belongs to the short-chain dehydrogenases/reductases (SDR) family.</text>
</comment>
<dbReference type="GO" id="GO:0005737">
    <property type="term" value="C:cytoplasm"/>
    <property type="evidence" value="ECO:0007669"/>
    <property type="project" value="TreeGrafter"/>
</dbReference>
<keyword evidence="2" id="KW-0521">NADP</keyword>
<evidence type="ECO:0000256" key="2">
    <source>
        <dbReference type="ARBA" id="ARBA00022857"/>
    </source>
</evidence>
<dbReference type="PRINTS" id="PR00081">
    <property type="entry name" value="GDHRDH"/>
</dbReference>
<dbReference type="InterPro" id="IPR020904">
    <property type="entry name" value="Sc_DH/Rdtase_CS"/>
</dbReference>
<keyword evidence="3" id="KW-0560">Oxidoreductase</keyword>
<protein>
    <submittedName>
        <fullName evidence="4">Uncharacterized protein</fullName>
    </submittedName>
</protein>
<sequence length="286" mass="30985">MTKVAIITGGASGMGHAVAQALSKRSDWEVHILDMNAEAGTKASIEMPNTVFHQTNVAEYSSLSAAVKSAFQSKGQLDFVFANAGVIERKNFYGTHEVGIEAPPELDQTSIDVDLKGLTTMAYLALHYFRRSPHKGKDTSLILNSSCGGLYASYYSPLYTAAKFGALGFMRAIAGHFRLEGIRVNAICPGIVRTNLLDKQGWSGFPQDMFTPVENISDAVCRLIDGGDITDANGRTVPAAKLYGQAVEINLSNIYFRRQHEFSDKAMESIMMATSVENQIGAVLTS</sequence>
<dbReference type="Proteomes" id="UP000030752">
    <property type="component" value="Unassembled WGS sequence"/>
</dbReference>
<gene>
    <name evidence="4" type="ORF">HMPREF1541_03698</name>
</gene>
<organism evidence="4 5">
    <name type="scientific">Cyphellophora europaea (strain CBS 101466)</name>
    <name type="common">Phialophora europaea</name>
    <dbReference type="NCBI Taxonomy" id="1220924"/>
    <lineage>
        <taxon>Eukaryota</taxon>
        <taxon>Fungi</taxon>
        <taxon>Dikarya</taxon>
        <taxon>Ascomycota</taxon>
        <taxon>Pezizomycotina</taxon>
        <taxon>Eurotiomycetes</taxon>
        <taxon>Chaetothyriomycetidae</taxon>
        <taxon>Chaetothyriales</taxon>
        <taxon>Cyphellophoraceae</taxon>
        <taxon>Cyphellophora</taxon>
    </lineage>
</organism>
<dbReference type="Pfam" id="PF00106">
    <property type="entry name" value="adh_short"/>
    <property type="match status" value="1"/>
</dbReference>
<dbReference type="GO" id="GO:0016616">
    <property type="term" value="F:oxidoreductase activity, acting on the CH-OH group of donors, NAD or NADP as acceptor"/>
    <property type="evidence" value="ECO:0007669"/>
    <property type="project" value="TreeGrafter"/>
</dbReference>
<proteinExistence type="inferred from homology"/>
<evidence type="ECO:0000256" key="3">
    <source>
        <dbReference type="ARBA" id="ARBA00023002"/>
    </source>
</evidence>
<dbReference type="EMBL" id="KB822719">
    <property type="protein sequence ID" value="ETN41761.1"/>
    <property type="molecule type" value="Genomic_DNA"/>
</dbReference>
<dbReference type="InterPro" id="IPR002347">
    <property type="entry name" value="SDR_fam"/>
</dbReference>
<accession>W2RZ33</accession>
<dbReference type="AlphaFoldDB" id="W2RZ33"/>